<dbReference type="EMBL" id="CAXIEN010000343">
    <property type="protein sequence ID" value="CAL1294355.1"/>
    <property type="molecule type" value="Genomic_DNA"/>
</dbReference>
<feature type="region of interest" description="Disordered" evidence="1">
    <location>
        <begin position="420"/>
        <end position="467"/>
    </location>
</feature>
<dbReference type="AlphaFoldDB" id="A0AAV2BDP7"/>
<feature type="region of interest" description="Disordered" evidence="1">
    <location>
        <begin position="239"/>
        <end position="258"/>
    </location>
</feature>
<protein>
    <submittedName>
        <fullName evidence="2">Uncharacterized protein</fullName>
    </submittedName>
</protein>
<gene>
    <name evidence="2" type="ORF">LARSCL_LOCUS18661</name>
</gene>
<feature type="compositionally biased region" description="Acidic residues" evidence="1">
    <location>
        <begin position="1"/>
        <end position="11"/>
    </location>
</feature>
<dbReference type="Proteomes" id="UP001497382">
    <property type="component" value="Unassembled WGS sequence"/>
</dbReference>
<feature type="region of interest" description="Disordered" evidence="1">
    <location>
        <begin position="1"/>
        <end position="104"/>
    </location>
</feature>
<organism evidence="2 3">
    <name type="scientific">Larinioides sclopetarius</name>
    <dbReference type="NCBI Taxonomy" id="280406"/>
    <lineage>
        <taxon>Eukaryota</taxon>
        <taxon>Metazoa</taxon>
        <taxon>Ecdysozoa</taxon>
        <taxon>Arthropoda</taxon>
        <taxon>Chelicerata</taxon>
        <taxon>Arachnida</taxon>
        <taxon>Araneae</taxon>
        <taxon>Araneomorphae</taxon>
        <taxon>Entelegynae</taxon>
        <taxon>Araneoidea</taxon>
        <taxon>Araneidae</taxon>
        <taxon>Larinioides</taxon>
    </lineage>
</organism>
<reference evidence="2 3" key="1">
    <citation type="submission" date="2024-04" db="EMBL/GenBank/DDBJ databases">
        <authorList>
            <person name="Rising A."/>
            <person name="Reimegard J."/>
            <person name="Sonavane S."/>
            <person name="Akerstrom W."/>
            <person name="Nylinder S."/>
            <person name="Hedman E."/>
            <person name="Kallberg Y."/>
        </authorList>
    </citation>
    <scope>NUCLEOTIDE SEQUENCE [LARGE SCALE GENOMIC DNA]</scope>
</reference>
<keyword evidence="3" id="KW-1185">Reference proteome</keyword>
<feature type="compositionally biased region" description="Low complexity" evidence="1">
    <location>
        <begin position="78"/>
        <end position="101"/>
    </location>
</feature>
<evidence type="ECO:0000313" key="3">
    <source>
        <dbReference type="Proteomes" id="UP001497382"/>
    </source>
</evidence>
<feature type="compositionally biased region" description="Polar residues" evidence="1">
    <location>
        <begin position="239"/>
        <end position="252"/>
    </location>
</feature>
<feature type="compositionally biased region" description="Polar residues" evidence="1">
    <location>
        <begin position="49"/>
        <end position="77"/>
    </location>
</feature>
<accession>A0AAV2BDP7</accession>
<comment type="caution">
    <text evidence="2">The sequence shown here is derived from an EMBL/GenBank/DDBJ whole genome shotgun (WGS) entry which is preliminary data.</text>
</comment>
<evidence type="ECO:0000313" key="2">
    <source>
        <dbReference type="EMBL" id="CAL1294355.1"/>
    </source>
</evidence>
<evidence type="ECO:0000256" key="1">
    <source>
        <dbReference type="SAM" id="MobiDB-lite"/>
    </source>
</evidence>
<name>A0AAV2BDP7_9ARAC</name>
<sequence length="467" mass="52307">MEEFLEHDEEGNIYKSGSVKKENESLIRRLLSSKYHQSRRKARLRKENSSNYSFGAQGSTNAGFESNNDKNIPSNIRTSLSGSNTSLNNAVSPNPSNSNVPKEFFRPNSLNLQRVKPNHLQEAENKTHRRKVLHLAPQTPTEDKAIPVSKTVSAPHVKFVERSQTSSPDVEDENLEADFKESEIDRLLMSAIPEEISRAASLTNVEPDASEVNQNSLKQLQDVQHLIHEASEALKGLNNSVKAHNPSNSNVPKESLRPNRLNLQSVKPYHMQEAENKTHRRHVLHSAPQTPTEDKAIPVSKAVSARHVNFVDRSQLSSPDVEDENLEADFKESEIDTLLMPAIPEEISRAASLTNVEPDASEVNQNSLKQFQDVQHLIHEAIEALKGLNNSVKVQKYDQSQESNDNVPCCSVNNENEALSKKSISDVIDNESEDKRQEDMPDERPIVIDIDEGKESKPSGISDHRQI</sequence>
<feature type="compositionally biased region" description="Basic and acidic residues" evidence="1">
    <location>
        <begin position="433"/>
        <end position="467"/>
    </location>
</feature>
<proteinExistence type="predicted"/>